<protein>
    <submittedName>
        <fullName evidence="1">Uncharacterized protein</fullName>
    </submittedName>
</protein>
<gene>
    <name evidence="1" type="ORF">C8D94_101831</name>
</gene>
<dbReference type="EMBL" id="QRAO01000001">
    <property type="protein sequence ID" value="RDK88952.1"/>
    <property type="molecule type" value="Genomic_DNA"/>
</dbReference>
<organism evidence="1 2">
    <name type="scientific">Marinirhabdus gelatinilytica</name>
    <dbReference type="NCBI Taxonomy" id="1703343"/>
    <lineage>
        <taxon>Bacteria</taxon>
        <taxon>Pseudomonadati</taxon>
        <taxon>Bacteroidota</taxon>
        <taxon>Flavobacteriia</taxon>
        <taxon>Flavobacteriales</taxon>
        <taxon>Flavobacteriaceae</taxon>
    </lineage>
</organism>
<keyword evidence="2" id="KW-1185">Reference proteome</keyword>
<dbReference type="Proteomes" id="UP000255317">
    <property type="component" value="Unassembled WGS sequence"/>
</dbReference>
<evidence type="ECO:0000313" key="1">
    <source>
        <dbReference type="EMBL" id="RDK88952.1"/>
    </source>
</evidence>
<reference evidence="1 2" key="1">
    <citation type="submission" date="2018-07" db="EMBL/GenBank/DDBJ databases">
        <title>Genomic Encyclopedia of Type Strains, Phase IV (KMG-IV): sequencing the most valuable type-strain genomes for metagenomic binning, comparative biology and taxonomic classification.</title>
        <authorList>
            <person name="Goeker M."/>
        </authorList>
    </citation>
    <scope>NUCLEOTIDE SEQUENCE [LARGE SCALE GENOMIC DNA]</scope>
    <source>
        <strain evidence="1 2">DSM 101478</strain>
    </source>
</reference>
<comment type="caution">
    <text evidence="1">The sequence shown here is derived from an EMBL/GenBank/DDBJ whole genome shotgun (WGS) entry which is preliminary data.</text>
</comment>
<proteinExistence type="predicted"/>
<dbReference type="AlphaFoldDB" id="A0A370QKT4"/>
<name>A0A370QKT4_9FLAO</name>
<accession>A0A370QKT4</accession>
<evidence type="ECO:0000313" key="2">
    <source>
        <dbReference type="Proteomes" id="UP000255317"/>
    </source>
</evidence>
<sequence length="260" mass="31191">MNSKLSSLFHFLNENRYYNKWVQSNSYNRFLAPFDSLEDKLYSVLHHVANTQSQPKIDLLAPFFQKVYSNKLQLHSFKTFIDFLTDKENGAYNYESLYYGMLRQKGWGNKTSALFTKTIYHLHNVKYEFQNSIWDDAPKLIDVNEKFFLPVDAVIEAIFHRIDPTTKWNFHKINKLLLHNYSSEEMEVWDDLWFWGFINQRGSGLTREFVWNESKYWTLLETEKNNAVIEEIKLKSLQFLSILNPKQQHMYLLLSYSKYV</sequence>